<dbReference type="AlphaFoldDB" id="A0A6D2IXJ8"/>
<proteinExistence type="predicted"/>
<evidence type="ECO:0000313" key="3">
    <source>
        <dbReference type="Proteomes" id="UP000467841"/>
    </source>
</evidence>
<keyword evidence="3" id="KW-1185">Reference proteome</keyword>
<dbReference type="OrthoDB" id="8062037at2759"/>
<comment type="caution">
    <text evidence="2">The sequence shown here is derived from an EMBL/GenBank/DDBJ whole genome shotgun (WGS) entry which is preliminary data.</text>
</comment>
<dbReference type="Proteomes" id="UP000467841">
    <property type="component" value="Unassembled WGS sequence"/>
</dbReference>
<accession>A0A6D2IXJ8</accession>
<name>A0A6D2IXJ8_9BRAS</name>
<protein>
    <submittedName>
        <fullName evidence="2">Uncharacterized protein</fullName>
    </submittedName>
</protein>
<feature type="region of interest" description="Disordered" evidence="1">
    <location>
        <begin position="185"/>
        <end position="208"/>
    </location>
</feature>
<dbReference type="EMBL" id="CACVBM020001115">
    <property type="protein sequence ID" value="CAA7031966.1"/>
    <property type="molecule type" value="Genomic_DNA"/>
</dbReference>
<organism evidence="2 3">
    <name type="scientific">Microthlaspi erraticum</name>
    <dbReference type="NCBI Taxonomy" id="1685480"/>
    <lineage>
        <taxon>Eukaryota</taxon>
        <taxon>Viridiplantae</taxon>
        <taxon>Streptophyta</taxon>
        <taxon>Embryophyta</taxon>
        <taxon>Tracheophyta</taxon>
        <taxon>Spermatophyta</taxon>
        <taxon>Magnoliopsida</taxon>
        <taxon>eudicotyledons</taxon>
        <taxon>Gunneridae</taxon>
        <taxon>Pentapetalae</taxon>
        <taxon>rosids</taxon>
        <taxon>malvids</taxon>
        <taxon>Brassicales</taxon>
        <taxon>Brassicaceae</taxon>
        <taxon>Coluteocarpeae</taxon>
        <taxon>Microthlaspi</taxon>
    </lineage>
</organism>
<evidence type="ECO:0000256" key="1">
    <source>
        <dbReference type="SAM" id="MobiDB-lite"/>
    </source>
</evidence>
<sequence>MQNNRRIFFYPLSFSPRSHSSSSCRFSITLRSFRRDIYRPITGKERLFGQTPLDPPRHLRFDIPSEFIASDIVRCRRQVTRFLKDVEPRIRETLVLYAIQLYGESGGRAFKLKADAEDVELHLMEESKGWSTTCISKSIDPVSECIICLDESDPSYPPPFFTAGGEKHDHLNQLRQREVIGDGFWRKRQNEGKEEQDEGERNRTKKNV</sequence>
<reference evidence="2" key="1">
    <citation type="submission" date="2020-01" db="EMBL/GenBank/DDBJ databases">
        <authorList>
            <person name="Mishra B."/>
        </authorList>
    </citation>
    <scope>NUCLEOTIDE SEQUENCE [LARGE SCALE GENOMIC DNA]</scope>
</reference>
<gene>
    <name evidence="2" type="ORF">MERR_LOCUS19201</name>
</gene>
<evidence type="ECO:0000313" key="2">
    <source>
        <dbReference type="EMBL" id="CAA7031966.1"/>
    </source>
</evidence>